<reference evidence="5" key="1">
    <citation type="submission" date="2021-10" db="EMBL/GenBank/DDBJ databases">
        <title>Anaerobic single-cell dispensing facilitates the cultivation of human gut bacteria.</title>
        <authorList>
            <person name="Afrizal A."/>
        </authorList>
    </citation>
    <scope>NUCLEOTIDE SEQUENCE</scope>
    <source>
        <strain evidence="5">CLA-AA-H250</strain>
    </source>
</reference>
<dbReference type="PANTHER" id="PTHR43280:SF2">
    <property type="entry name" value="HTH-TYPE TRANSCRIPTIONAL REGULATOR EXSA"/>
    <property type="match status" value="1"/>
</dbReference>
<dbReference type="EMBL" id="JAJEQC010000004">
    <property type="protein sequence ID" value="MCC2136456.1"/>
    <property type="molecule type" value="Genomic_DNA"/>
</dbReference>
<evidence type="ECO:0000256" key="1">
    <source>
        <dbReference type="ARBA" id="ARBA00023015"/>
    </source>
</evidence>
<keyword evidence="1" id="KW-0805">Transcription regulation</keyword>
<feature type="domain" description="HTH araC/xylS-type" evidence="4">
    <location>
        <begin position="102"/>
        <end position="199"/>
    </location>
</feature>
<dbReference type="AlphaFoldDB" id="A0AAE3DFG6"/>
<dbReference type="SUPFAM" id="SSF46689">
    <property type="entry name" value="Homeodomain-like"/>
    <property type="match status" value="2"/>
</dbReference>
<gene>
    <name evidence="5" type="ORF">LKD31_05450</name>
</gene>
<dbReference type="PRINTS" id="PR00032">
    <property type="entry name" value="HTHARAC"/>
</dbReference>
<dbReference type="Proteomes" id="UP001199424">
    <property type="component" value="Unassembled WGS sequence"/>
</dbReference>
<comment type="caution">
    <text evidence="5">The sequence shown here is derived from an EMBL/GenBank/DDBJ whole genome shotgun (WGS) entry which is preliminary data.</text>
</comment>
<keyword evidence="3" id="KW-0804">Transcription</keyword>
<proteinExistence type="predicted"/>
<dbReference type="GO" id="GO:0043565">
    <property type="term" value="F:sequence-specific DNA binding"/>
    <property type="evidence" value="ECO:0007669"/>
    <property type="project" value="InterPro"/>
</dbReference>
<organism evidence="5 6">
    <name type="scientific">Hominenteromicrobium mulieris</name>
    <dbReference type="NCBI Taxonomy" id="2885357"/>
    <lineage>
        <taxon>Bacteria</taxon>
        <taxon>Bacillati</taxon>
        <taxon>Bacillota</taxon>
        <taxon>Clostridia</taxon>
        <taxon>Eubacteriales</taxon>
        <taxon>Oscillospiraceae</taxon>
        <taxon>Hominenteromicrobium</taxon>
    </lineage>
</organism>
<name>A0AAE3DFG6_9FIRM</name>
<dbReference type="Gene3D" id="1.10.10.60">
    <property type="entry name" value="Homeodomain-like"/>
    <property type="match status" value="1"/>
</dbReference>
<dbReference type="PROSITE" id="PS01124">
    <property type="entry name" value="HTH_ARAC_FAMILY_2"/>
    <property type="match status" value="1"/>
</dbReference>
<dbReference type="GO" id="GO:0003700">
    <property type="term" value="F:DNA-binding transcription factor activity"/>
    <property type="evidence" value="ECO:0007669"/>
    <property type="project" value="InterPro"/>
</dbReference>
<dbReference type="InterPro" id="IPR009057">
    <property type="entry name" value="Homeodomain-like_sf"/>
</dbReference>
<sequence>MRRSDKILWNHCCCDNMQILWLPFTMKCVSDCSCEDADVLNDFLCGKLSPVGYNTQLIDYSDFLRKRVCSYTKCCLNQVLSGFILDCIFTLKQNYDGLTNKDKITQYLLDHATEKISVPELAKKLSISERALFYYFQDNFGSTPSNYINRIRMNAAAEHIHRGLSVKEVTEMYHFSESSAFCRLFKKYFGITPTEYRQLAEKSQLKIVSRDELKD</sequence>
<evidence type="ECO:0000256" key="2">
    <source>
        <dbReference type="ARBA" id="ARBA00023125"/>
    </source>
</evidence>
<keyword evidence="2" id="KW-0238">DNA-binding</keyword>
<dbReference type="InterPro" id="IPR018060">
    <property type="entry name" value="HTH_AraC"/>
</dbReference>
<dbReference type="SMART" id="SM00342">
    <property type="entry name" value="HTH_ARAC"/>
    <property type="match status" value="1"/>
</dbReference>
<evidence type="ECO:0000313" key="5">
    <source>
        <dbReference type="EMBL" id="MCC2136456.1"/>
    </source>
</evidence>
<evidence type="ECO:0000259" key="4">
    <source>
        <dbReference type="PROSITE" id="PS01124"/>
    </source>
</evidence>
<accession>A0AAE3DFG6</accession>
<dbReference type="InterPro" id="IPR020449">
    <property type="entry name" value="Tscrpt_reg_AraC-type_HTH"/>
</dbReference>
<evidence type="ECO:0000313" key="6">
    <source>
        <dbReference type="Proteomes" id="UP001199424"/>
    </source>
</evidence>
<keyword evidence="6" id="KW-1185">Reference proteome</keyword>
<dbReference type="RefSeq" id="WP_308448936.1">
    <property type="nucleotide sequence ID" value="NZ_JAJEQC010000004.1"/>
</dbReference>
<dbReference type="Pfam" id="PF12833">
    <property type="entry name" value="HTH_18"/>
    <property type="match status" value="1"/>
</dbReference>
<dbReference type="PANTHER" id="PTHR43280">
    <property type="entry name" value="ARAC-FAMILY TRANSCRIPTIONAL REGULATOR"/>
    <property type="match status" value="1"/>
</dbReference>
<protein>
    <submittedName>
        <fullName evidence="5">AraC family transcriptional regulator</fullName>
    </submittedName>
</protein>
<evidence type="ECO:0000256" key="3">
    <source>
        <dbReference type="ARBA" id="ARBA00023163"/>
    </source>
</evidence>